<name>A0A5N6F0U3_9EURO</name>
<gene>
    <name evidence="1" type="ORF">BDV33DRAFT_34502</name>
</gene>
<dbReference type="GO" id="GO:0001228">
    <property type="term" value="F:DNA-binding transcription activator activity, RNA polymerase II-specific"/>
    <property type="evidence" value="ECO:0007669"/>
    <property type="project" value="TreeGrafter"/>
</dbReference>
<reference evidence="1 2" key="1">
    <citation type="submission" date="2019-04" db="EMBL/GenBank/DDBJ databases">
        <title>Fungal friends and foes A comparative genomics study of 23 Aspergillus species from section Flavi.</title>
        <authorList>
            <consortium name="DOE Joint Genome Institute"/>
            <person name="Kjaerbolling I."/>
            <person name="Vesth T.C."/>
            <person name="Frisvad J.C."/>
            <person name="Nybo J.L."/>
            <person name="Theobald S."/>
            <person name="Kildgaard S."/>
            <person name="Petersen T.I."/>
            <person name="Kuo A."/>
            <person name="Sato A."/>
            <person name="Lyhne E.K."/>
            <person name="Kogle M.E."/>
            <person name="Wiebenga A."/>
            <person name="Kun R.S."/>
            <person name="Lubbers R.J."/>
            <person name="Makela M.R."/>
            <person name="Barry K."/>
            <person name="Chovatia M."/>
            <person name="Clum A."/>
            <person name="Daum C."/>
            <person name="Haridas S."/>
            <person name="He G."/>
            <person name="LaButti K."/>
            <person name="Lipzen A."/>
            <person name="Mondo S."/>
            <person name="Pangilinan J."/>
            <person name="Riley R."/>
            <person name="Salamov A."/>
            <person name="Simmons B.A."/>
            <person name="Magnuson J.K."/>
            <person name="Henrissat B."/>
            <person name="Mortensen U.H."/>
            <person name="Larsen T.O."/>
            <person name="De vries R.P."/>
            <person name="Grigoriev I.V."/>
            <person name="Machida M."/>
            <person name="Baker S.E."/>
            <person name="Andersen M.R."/>
        </authorList>
    </citation>
    <scope>NUCLEOTIDE SEQUENCE [LARGE SCALE GENOMIC DNA]</scope>
    <source>
        <strain evidence="1 2">CBS 126849</strain>
    </source>
</reference>
<organism evidence="1 2">
    <name type="scientific">Aspergillus novoparasiticus</name>
    <dbReference type="NCBI Taxonomy" id="986946"/>
    <lineage>
        <taxon>Eukaryota</taxon>
        <taxon>Fungi</taxon>
        <taxon>Dikarya</taxon>
        <taxon>Ascomycota</taxon>
        <taxon>Pezizomycotina</taxon>
        <taxon>Eurotiomycetes</taxon>
        <taxon>Eurotiomycetidae</taxon>
        <taxon>Eurotiales</taxon>
        <taxon>Aspergillaceae</taxon>
        <taxon>Aspergillus</taxon>
        <taxon>Aspergillus subgen. Circumdati</taxon>
    </lineage>
</organism>
<dbReference type="PANTHER" id="PTHR47784:SF5">
    <property type="entry name" value="STEROL UPTAKE CONTROL PROTEIN 2"/>
    <property type="match status" value="1"/>
</dbReference>
<evidence type="ECO:0000313" key="1">
    <source>
        <dbReference type="EMBL" id="KAB8223442.1"/>
    </source>
</evidence>
<accession>A0A5N6F0U3</accession>
<evidence type="ECO:0008006" key="3">
    <source>
        <dbReference type="Google" id="ProtNLM"/>
    </source>
</evidence>
<dbReference type="InterPro" id="IPR053157">
    <property type="entry name" value="Sterol_Uptake_Regulator"/>
</dbReference>
<keyword evidence="2" id="KW-1185">Reference proteome</keyword>
<evidence type="ECO:0000313" key="2">
    <source>
        <dbReference type="Proteomes" id="UP000326799"/>
    </source>
</evidence>
<dbReference type="Proteomes" id="UP000326799">
    <property type="component" value="Unassembled WGS sequence"/>
</dbReference>
<dbReference type="EMBL" id="ML733405">
    <property type="protein sequence ID" value="KAB8223442.1"/>
    <property type="molecule type" value="Genomic_DNA"/>
</dbReference>
<dbReference type="PANTHER" id="PTHR47784">
    <property type="entry name" value="STEROL UPTAKE CONTROL PROTEIN 2"/>
    <property type="match status" value="1"/>
</dbReference>
<sequence>MLLQPSADCQKCDESYPCQECARRGTQCQFQPTREKVRPLVELRKSDSRVAYRPRSGQACIGLIASQHDGLQLEQLALLHHYITSTSGTLAFRAITRPVWEVVIPREAYGHGFLIHCLLAVSAQHQSVLYRDITLSLRYQAISAYHQNRALAGYWDVFSNANTRENCFALYAASALVTVFACAPDVQAKVSAIDKVVGLFRTCVGVAILFQQWRKHMLATPLAPLMQLYAEKTDKGSDEIFLLEESLYSLQNIIHANDCLCLSERSTYQAALTSLKMCINVLRISRSYAECLPVWPVAMPREFPAFVSRHEPIALVLLAHYAVLLYKARDIWFIGDLGRRVIDEIACLLPEEMAEFVKWPVSFCA</sequence>
<protein>
    <recommendedName>
        <fullName evidence="3">Zn(2)-C6 fungal-type domain-containing protein</fullName>
    </recommendedName>
</protein>
<proteinExistence type="predicted"/>
<dbReference type="AlphaFoldDB" id="A0A5N6F0U3"/>